<name>A0ACC2PF35_9HYME</name>
<sequence length="125" mass="14540">MVVVQRDVDDIKAFIERDRLISKNDKLISLNDFLNTHKLEVPFKTANEFAEFNVKITDKLREDLKTHWICTSCPSQDLKKRCSRILKDFMTKNAISGYVPENAYGEKKSFEQTNFFKCLLGNIST</sequence>
<keyword evidence="2" id="KW-1185">Reference proteome</keyword>
<organism evidence="1 2">
    <name type="scientific">Eretmocerus hayati</name>
    <dbReference type="NCBI Taxonomy" id="131215"/>
    <lineage>
        <taxon>Eukaryota</taxon>
        <taxon>Metazoa</taxon>
        <taxon>Ecdysozoa</taxon>
        <taxon>Arthropoda</taxon>
        <taxon>Hexapoda</taxon>
        <taxon>Insecta</taxon>
        <taxon>Pterygota</taxon>
        <taxon>Neoptera</taxon>
        <taxon>Endopterygota</taxon>
        <taxon>Hymenoptera</taxon>
        <taxon>Apocrita</taxon>
        <taxon>Proctotrupomorpha</taxon>
        <taxon>Chalcidoidea</taxon>
        <taxon>Aphelinidae</taxon>
        <taxon>Aphelininae</taxon>
        <taxon>Eretmocerus</taxon>
    </lineage>
</organism>
<protein>
    <submittedName>
        <fullName evidence="1">Uncharacterized protein</fullName>
    </submittedName>
</protein>
<evidence type="ECO:0000313" key="2">
    <source>
        <dbReference type="Proteomes" id="UP001239111"/>
    </source>
</evidence>
<gene>
    <name evidence="1" type="ORF">QAD02_016844</name>
</gene>
<comment type="caution">
    <text evidence="1">The sequence shown here is derived from an EMBL/GenBank/DDBJ whole genome shotgun (WGS) entry which is preliminary data.</text>
</comment>
<dbReference type="EMBL" id="CM056742">
    <property type="protein sequence ID" value="KAJ8681057.1"/>
    <property type="molecule type" value="Genomic_DNA"/>
</dbReference>
<proteinExistence type="predicted"/>
<evidence type="ECO:0000313" key="1">
    <source>
        <dbReference type="EMBL" id="KAJ8681057.1"/>
    </source>
</evidence>
<reference evidence="1" key="1">
    <citation type="submission" date="2023-04" db="EMBL/GenBank/DDBJ databases">
        <title>A chromosome-level genome assembly of the parasitoid wasp Eretmocerus hayati.</title>
        <authorList>
            <person name="Zhong Y."/>
            <person name="Liu S."/>
            <person name="Liu Y."/>
        </authorList>
    </citation>
    <scope>NUCLEOTIDE SEQUENCE</scope>
    <source>
        <strain evidence="1">ZJU_SS_LIU_2023</strain>
    </source>
</reference>
<accession>A0ACC2PF35</accession>
<dbReference type="Proteomes" id="UP001239111">
    <property type="component" value="Chromosome 2"/>
</dbReference>